<feature type="region of interest" description="Disordered" evidence="1">
    <location>
        <begin position="49"/>
        <end position="100"/>
    </location>
</feature>
<evidence type="ECO:0000313" key="2">
    <source>
        <dbReference type="EMBL" id="WMX45541.1"/>
    </source>
</evidence>
<dbReference type="RefSeq" id="WP_164986268.1">
    <property type="nucleotide sequence ID" value="NZ_CP133762.1"/>
</dbReference>
<dbReference type="Proteomes" id="UP001250858">
    <property type="component" value="Chromosome"/>
</dbReference>
<protein>
    <submittedName>
        <fullName evidence="2">Uncharacterized protein</fullName>
    </submittedName>
</protein>
<keyword evidence="3" id="KW-1185">Reference proteome</keyword>
<accession>A0ABY9RVL7</accession>
<organism evidence="2 3">
    <name type="scientific">Streptomyces roseicoloratus</name>
    <dbReference type="NCBI Taxonomy" id="2508722"/>
    <lineage>
        <taxon>Bacteria</taxon>
        <taxon>Bacillati</taxon>
        <taxon>Actinomycetota</taxon>
        <taxon>Actinomycetes</taxon>
        <taxon>Kitasatosporales</taxon>
        <taxon>Streptomycetaceae</taxon>
        <taxon>Streptomyces</taxon>
    </lineage>
</organism>
<sequence length="100" mass="10646">MVLIKNLPQDAAVQRRLHGEAAAWSLGDHLLAAVVDHLAVGNWMFQVVNSDEDSDQPDHPKPVPRPGAKDEEDDGSDEDSAAEGDSGEAVSPASLARFFG</sequence>
<dbReference type="EMBL" id="CP133762">
    <property type="protein sequence ID" value="WMX45541.1"/>
    <property type="molecule type" value="Genomic_DNA"/>
</dbReference>
<reference evidence="2 3" key="1">
    <citation type="submission" date="2023-09" db="EMBL/GenBank/DDBJ databases">
        <title>Complete genome of Streptomyces roseicoloratus T14.</title>
        <authorList>
            <person name="Bashizi T."/>
            <person name="Kim M.-J."/>
            <person name="Lee G."/>
            <person name="Tagele S.B."/>
            <person name="Shin J.-H."/>
        </authorList>
    </citation>
    <scope>NUCLEOTIDE SEQUENCE [LARGE SCALE GENOMIC DNA]</scope>
    <source>
        <strain evidence="2 3">T14</strain>
    </source>
</reference>
<evidence type="ECO:0000256" key="1">
    <source>
        <dbReference type="SAM" id="MobiDB-lite"/>
    </source>
</evidence>
<feature type="compositionally biased region" description="Acidic residues" evidence="1">
    <location>
        <begin position="70"/>
        <end position="86"/>
    </location>
</feature>
<gene>
    <name evidence="2" type="ORF">RGF97_12700</name>
</gene>
<proteinExistence type="predicted"/>
<evidence type="ECO:0000313" key="3">
    <source>
        <dbReference type="Proteomes" id="UP001250858"/>
    </source>
</evidence>
<name>A0ABY9RVL7_9ACTN</name>